<sequence length="74" mass="8677">MKTIEEIKWCEQFKGKEKLEYASWEKGKAIALSNGDPVNSEIIELMNDFQIAVWEGKITEEEREKLILSIFKKN</sequence>
<dbReference type="EMBL" id="JAAC01000210">
    <property type="protein sequence ID" value="KDE60971.1"/>
    <property type="molecule type" value="Genomic_DNA"/>
</dbReference>
<evidence type="ECO:0000313" key="1">
    <source>
        <dbReference type="EMBL" id="KDE60971.1"/>
    </source>
</evidence>
<reference evidence="1 2" key="1">
    <citation type="submission" date="2014-01" db="EMBL/GenBank/DDBJ databases">
        <title>Comparative genomics of Fusobacterium necrophorum wild isolates.</title>
        <authorList>
            <person name="Kittichotirat W."/>
            <person name="Bumgarner R.E."/>
            <person name="Lawrence P."/>
        </authorList>
    </citation>
    <scope>NUCLEOTIDE SEQUENCE [LARGE SCALE GENOMIC DNA]</scope>
    <source>
        <strain evidence="1 2">BL</strain>
    </source>
</reference>
<comment type="caution">
    <text evidence="1">The sequence shown here is derived from an EMBL/GenBank/DDBJ whole genome shotgun (WGS) entry which is preliminary data.</text>
</comment>
<organism evidence="1 2">
    <name type="scientific">Fusobacterium necrophorum BL</name>
    <dbReference type="NCBI Taxonomy" id="1441732"/>
    <lineage>
        <taxon>Bacteria</taxon>
        <taxon>Fusobacteriati</taxon>
        <taxon>Fusobacteriota</taxon>
        <taxon>Fusobacteriia</taxon>
        <taxon>Fusobacteriales</taxon>
        <taxon>Fusobacteriaceae</taxon>
        <taxon>Fusobacterium</taxon>
    </lineage>
</organism>
<evidence type="ECO:0008006" key="3">
    <source>
        <dbReference type="Google" id="ProtNLM"/>
    </source>
</evidence>
<dbReference type="Proteomes" id="UP000027473">
    <property type="component" value="Unassembled WGS sequence"/>
</dbReference>
<gene>
    <name evidence="1" type="ORF">FUSO3_11460</name>
</gene>
<proteinExistence type="predicted"/>
<dbReference type="AlphaFoldDB" id="A0AB73BTD8"/>
<dbReference type="RefSeq" id="WP_035934179.1">
    <property type="nucleotide sequence ID" value="NZ_JAAC01000210.1"/>
</dbReference>
<protein>
    <recommendedName>
        <fullName evidence="3">Antitoxin VbhA domain-containing protein</fullName>
    </recommendedName>
</protein>
<name>A0AB73BTD8_9FUSO</name>
<accession>A0AB73BTD8</accession>
<evidence type="ECO:0000313" key="2">
    <source>
        <dbReference type="Proteomes" id="UP000027473"/>
    </source>
</evidence>